<feature type="region of interest" description="Disordered" evidence="1">
    <location>
        <begin position="351"/>
        <end position="379"/>
    </location>
</feature>
<dbReference type="InterPro" id="IPR021229">
    <property type="entry name" value="DUF2800"/>
</dbReference>
<protein>
    <submittedName>
        <fullName evidence="2">Nuclease</fullName>
    </submittedName>
</protein>
<evidence type="ECO:0000313" key="2">
    <source>
        <dbReference type="EMBL" id="KMO86374.1"/>
    </source>
</evidence>
<gene>
    <name evidence="2" type="ORF">AB840_08365</name>
</gene>
<accession>A0A0J6WUZ3</accession>
<dbReference type="RefSeq" id="WP_048514383.1">
    <property type="nucleotide sequence ID" value="NZ_FUXD01000025.1"/>
</dbReference>
<dbReference type="OrthoDB" id="9766061at2"/>
<dbReference type="Proteomes" id="UP000036503">
    <property type="component" value="Unassembled WGS sequence"/>
</dbReference>
<dbReference type="AlphaFoldDB" id="A0A0J6WUZ3"/>
<sequence length="379" mass="42555">MASKQHAILSASGADRWIHCPPSARLCETYEDKGSDYAAEGTDAHALAEFKLKKVLGLPADDPTDGLSWYSEEMDDCTSGYAEFVLEQVEAAKKTCADPVVLIEQRVDFSRWVEQGFGTADCVVIADGTLRVIDFKYGLGVLVSAEENPQMKCYALGALELFDDIYDIDQVSMTIYQPRRQNVSTFDISKDNLYRWADEVLKPTAELAFAGDGNFLCGEWCGFCKARNECRARAEANLQLAQYDFKLPPLLTDTEIEVILYKVDELISWASDIKEYALQQALSGKEWNGWKLVEGRSNRKYSNEAAVIQTVEEAGFDPYEKKLLGVTAMQKLLGKSRFDELLTAYIEKPQGKPTLAPESDKRPAMNTAKNDFMEEKHYE</sequence>
<dbReference type="PATRIC" id="fig|1122219.3.peg.1372"/>
<dbReference type="EMBL" id="LEKT01000024">
    <property type="protein sequence ID" value="KMO86374.1"/>
    <property type="molecule type" value="Genomic_DNA"/>
</dbReference>
<organism evidence="2 3">
    <name type="scientific">Megasphaera cerevisiae DSM 20462</name>
    <dbReference type="NCBI Taxonomy" id="1122219"/>
    <lineage>
        <taxon>Bacteria</taxon>
        <taxon>Bacillati</taxon>
        <taxon>Bacillota</taxon>
        <taxon>Negativicutes</taxon>
        <taxon>Veillonellales</taxon>
        <taxon>Veillonellaceae</taxon>
        <taxon>Megasphaera</taxon>
    </lineage>
</organism>
<dbReference type="InterPro" id="IPR011604">
    <property type="entry name" value="PDDEXK-like_dom_sf"/>
</dbReference>
<dbReference type="STRING" id="39029.BSR42_08750"/>
<dbReference type="InParanoid" id="A0A0J6WUZ3"/>
<evidence type="ECO:0000256" key="1">
    <source>
        <dbReference type="SAM" id="MobiDB-lite"/>
    </source>
</evidence>
<proteinExistence type="predicted"/>
<reference evidence="2 3" key="1">
    <citation type="submission" date="2015-06" db="EMBL/GenBank/DDBJ databases">
        <title>Draft genome sequence of beer spoilage bacterium Megasphaera cerevisiae type strain 20462.</title>
        <authorList>
            <person name="Kutumbaka K."/>
            <person name="Pasmowitz J."/>
            <person name="Mategko J."/>
            <person name="Reyes D."/>
            <person name="Friedrich A."/>
            <person name="Han S."/>
            <person name="Martens-Habbena W."/>
            <person name="Neal-McKinney J."/>
            <person name="Janagama H.K."/>
            <person name="Nadala C."/>
            <person name="Samadpour M."/>
        </authorList>
    </citation>
    <scope>NUCLEOTIDE SEQUENCE [LARGE SCALE GENOMIC DNA]</scope>
    <source>
        <strain evidence="2 3">DSM 20462</strain>
    </source>
</reference>
<name>A0A0J6WUZ3_9FIRM</name>
<keyword evidence="3" id="KW-1185">Reference proteome</keyword>
<dbReference type="Gene3D" id="3.90.320.10">
    <property type="match status" value="1"/>
</dbReference>
<comment type="caution">
    <text evidence="2">The sequence shown here is derived from an EMBL/GenBank/DDBJ whole genome shotgun (WGS) entry which is preliminary data.</text>
</comment>
<dbReference type="Pfam" id="PF10926">
    <property type="entry name" value="DUF2800"/>
    <property type="match status" value="1"/>
</dbReference>
<evidence type="ECO:0000313" key="3">
    <source>
        <dbReference type="Proteomes" id="UP000036503"/>
    </source>
</evidence>